<dbReference type="Proteomes" id="UP000299102">
    <property type="component" value="Unassembled WGS sequence"/>
</dbReference>
<proteinExistence type="predicted"/>
<dbReference type="AlphaFoldDB" id="A0A4C1WI25"/>
<comment type="caution">
    <text evidence="1">The sequence shown here is derived from an EMBL/GenBank/DDBJ whole genome shotgun (WGS) entry which is preliminary data.</text>
</comment>
<dbReference type="EMBL" id="BGZK01000570">
    <property type="protein sequence ID" value="GBP50693.1"/>
    <property type="molecule type" value="Genomic_DNA"/>
</dbReference>
<accession>A0A4C1WI25</accession>
<evidence type="ECO:0000313" key="1">
    <source>
        <dbReference type="EMBL" id="GBP50693.1"/>
    </source>
</evidence>
<evidence type="ECO:0000313" key="2">
    <source>
        <dbReference type="Proteomes" id="UP000299102"/>
    </source>
</evidence>
<organism evidence="1 2">
    <name type="scientific">Eumeta variegata</name>
    <name type="common">Bagworm moth</name>
    <name type="synonym">Eumeta japonica</name>
    <dbReference type="NCBI Taxonomy" id="151549"/>
    <lineage>
        <taxon>Eukaryota</taxon>
        <taxon>Metazoa</taxon>
        <taxon>Ecdysozoa</taxon>
        <taxon>Arthropoda</taxon>
        <taxon>Hexapoda</taxon>
        <taxon>Insecta</taxon>
        <taxon>Pterygota</taxon>
        <taxon>Neoptera</taxon>
        <taxon>Endopterygota</taxon>
        <taxon>Lepidoptera</taxon>
        <taxon>Glossata</taxon>
        <taxon>Ditrysia</taxon>
        <taxon>Tineoidea</taxon>
        <taxon>Psychidae</taxon>
        <taxon>Oiketicinae</taxon>
        <taxon>Eumeta</taxon>
    </lineage>
</organism>
<gene>
    <name evidence="1" type="ORF">EVAR_34201_1</name>
</gene>
<keyword evidence="2" id="KW-1185">Reference proteome</keyword>
<name>A0A4C1WI25_EUMVA</name>
<sequence>MGAGTDPGRAHAVMIPKLGLCFAIVIELEPVLTELRMCDPASLKESTEREVRRPSFETCGGSLIPTRNSAADERDTRPLSANRVNTSPEFTQSAIDIIRRPDAYTMSFRPRRCGCQEKYFATGNIRLSLLGFCCHITTWQDVVLPRLFTTDWGLGQLSSQLNENDGYAYFNNPPASLQKTIKSTTNGTVPTFTKNVLMQSGRSLYRWAVSEQADPSSGPSMRLIYFVALA</sequence>
<protein>
    <submittedName>
        <fullName evidence="1">Uncharacterized protein</fullName>
    </submittedName>
</protein>
<reference evidence="1 2" key="1">
    <citation type="journal article" date="2019" name="Commun. Biol.">
        <title>The bagworm genome reveals a unique fibroin gene that provides high tensile strength.</title>
        <authorList>
            <person name="Kono N."/>
            <person name="Nakamura H."/>
            <person name="Ohtoshi R."/>
            <person name="Tomita M."/>
            <person name="Numata K."/>
            <person name="Arakawa K."/>
        </authorList>
    </citation>
    <scope>NUCLEOTIDE SEQUENCE [LARGE SCALE GENOMIC DNA]</scope>
</reference>